<accession>A0A9N9AQ00</accession>
<evidence type="ECO:0000313" key="2">
    <source>
        <dbReference type="Proteomes" id="UP000789572"/>
    </source>
</evidence>
<dbReference type="EMBL" id="CAJVPJ010000593">
    <property type="protein sequence ID" value="CAG8540798.1"/>
    <property type="molecule type" value="Genomic_DNA"/>
</dbReference>
<dbReference type="OrthoDB" id="2445433at2759"/>
<dbReference type="AlphaFoldDB" id="A0A9N9AQ00"/>
<gene>
    <name evidence="1" type="ORF">POCULU_LOCUS4525</name>
</gene>
<protein>
    <submittedName>
        <fullName evidence="1">933_t:CDS:1</fullName>
    </submittedName>
</protein>
<reference evidence="1" key="1">
    <citation type="submission" date="2021-06" db="EMBL/GenBank/DDBJ databases">
        <authorList>
            <person name="Kallberg Y."/>
            <person name="Tangrot J."/>
            <person name="Rosling A."/>
        </authorList>
    </citation>
    <scope>NUCLEOTIDE SEQUENCE</scope>
    <source>
        <strain evidence="1">IA702</strain>
    </source>
</reference>
<keyword evidence="2" id="KW-1185">Reference proteome</keyword>
<organism evidence="1 2">
    <name type="scientific">Paraglomus occultum</name>
    <dbReference type="NCBI Taxonomy" id="144539"/>
    <lineage>
        <taxon>Eukaryota</taxon>
        <taxon>Fungi</taxon>
        <taxon>Fungi incertae sedis</taxon>
        <taxon>Mucoromycota</taxon>
        <taxon>Glomeromycotina</taxon>
        <taxon>Glomeromycetes</taxon>
        <taxon>Paraglomerales</taxon>
        <taxon>Paraglomeraceae</taxon>
        <taxon>Paraglomus</taxon>
    </lineage>
</organism>
<sequence length="199" mass="21977">MAKQIKVSAAPNLASAYDLVLADLFTKLTKLKEGVIKLGPLGTLHKKQRIMHSALNGRTYAYYQVDKENKYLKLLPVIGGGAYALNFESNPQNQPNNQSSGLMQLVGAVLPALLEHFTGQKMTAGGPGPEMQLVFSQILSIQQQILTNQQAFNQRLIALESSASQQLTNLSQQVQSIKSIRLSQEKKQIDFNLQQENPE</sequence>
<evidence type="ECO:0000313" key="1">
    <source>
        <dbReference type="EMBL" id="CAG8540798.1"/>
    </source>
</evidence>
<proteinExistence type="predicted"/>
<comment type="caution">
    <text evidence="1">The sequence shown here is derived from an EMBL/GenBank/DDBJ whole genome shotgun (WGS) entry which is preliminary data.</text>
</comment>
<dbReference type="Proteomes" id="UP000789572">
    <property type="component" value="Unassembled WGS sequence"/>
</dbReference>
<name>A0A9N9AQ00_9GLOM</name>